<dbReference type="PANTHER" id="PTHR40590:SF1">
    <property type="entry name" value="CYTOPLASMIC PROTEIN"/>
    <property type="match status" value="1"/>
</dbReference>
<dbReference type="EMBL" id="JPOS01000012">
    <property type="protein sequence ID" value="KGE89230.1"/>
    <property type="molecule type" value="Genomic_DNA"/>
</dbReference>
<gene>
    <name evidence="2" type="ORF">IX84_05635</name>
</gene>
<dbReference type="InterPro" id="IPR047111">
    <property type="entry name" value="YbaP-like"/>
</dbReference>
<keyword evidence="3" id="KW-1185">Reference proteome</keyword>
<organism evidence="2 3">
    <name type="scientific">Phaeodactylibacter xiamenensis</name>
    <dbReference type="NCBI Taxonomy" id="1524460"/>
    <lineage>
        <taxon>Bacteria</taxon>
        <taxon>Pseudomonadati</taxon>
        <taxon>Bacteroidota</taxon>
        <taxon>Saprospiria</taxon>
        <taxon>Saprospirales</taxon>
        <taxon>Haliscomenobacteraceae</taxon>
        <taxon>Phaeodactylibacter</taxon>
    </lineage>
</organism>
<name>A0A098SAT7_9BACT</name>
<dbReference type="CDD" id="cd14789">
    <property type="entry name" value="Tiki"/>
    <property type="match status" value="1"/>
</dbReference>
<evidence type="ECO:0000256" key="1">
    <source>
        <dbReference type="SAM" id="SignalP"/>
    </source>
</evidence>
<protein>
    <submittedName>
        <fullName evidence="2">Polysaccharide biosynthesis protein GumN</fullName>
    </submittedName>
</protein>
<dbReference type="AlphaFoldDB" id="A0A098SAT7"/>
<evidence type="ECO:0000313" key="3">
    <source>
        <dbReference type="Proteomes" id="UP000029736"/>
    </source>
</evidence>
<evidence type="ECO:0000313" key="2">
    <source>
        <dbReference type="EMBL" id="KGE89230.1"/>
    </source>
</evidence>
<dbReference type="STRING" id="1524460.IX84_05635"/>
<dbReference type="PANTHER" id="PTHR40590">
    <property type="entry name" value="CYTOPLASMIC PROTEIN-RELATED"/>
    <property type="match status" value="1"/>
</dbReference>
<accession>A0A098SAT7</accession>
<sequence>MRRFAFSFLLLIAAVNLWAQPASAKYAPAPTDKALLWQVTGNGLETPSYVYGTIHMIGRDDYFLTESAKKAFESVKHVAFEIDMEDMTDMSKMMPLMMKAFMVGDTTLKDLLTEEEYAQVSEHFQQVGLPMMFVDRIKPMFLSVLGSGEDMMSFNPNAESSMVSYEMEFMKMAQEREMDIDGLETAEFQMSMFDSIPYSVQAKMLMDAINAEGGGATDQFDEMVKLYKDQDIYAMQSMMDEEGGIAGYEDLLLVRRNRNWIPIMEEAMKQRPTFFAVGAGHLGGEEGVIALLREAGYTVEPLVD</sequence>
<proteinExistence type="predicted"/>
<dbReference type="Proteomes" id="UP000029736">
    <property type="component" value="Unassembled WGS sequence"/>
</dbReference>
<dbReference type="RefSeq" id="WP_044217185.1">
    <property type="nucleotide sequence ID" value="NZ_JBKAGJ010000001.1"/>
</dbReference>
<feature type="signal peptide" evidence="1">
    <location>
        <begin position="1"/>
        <end position="24"/>
    </location>
</feature>
<feature type="chain" id="PRO_5001948111" evidence="1">
    <location>
        <begin position="25"/>
        <end position="304"/>
    </location>
</feature>
<dbReference type="OrthoDB" id="9798714at2"/>
<keyword evidence="1" id="KW-0732">Signal</keyword>
<dbReference type="InterPro" id="IPR002816">
    <property type="entry name" value="TraB/PrgY/GumN_fam"/>
</dbReference>
<dbReference type="Pfam" id="PF01963">
    <property type="entry name" value="TraB_PrgY_gumN"/>
    <property type="match status" value="1"/>
</dbReference>
<comment type="caution">
    <text evidence="2">The sequence shown here is derived from an EMBL/GenBank/DDBJ whole genome shotgun (WGS) entry which is preliminary data.</text>
</comment>
<reference evidence="2 3" key="1">
    <citation type="journal article" date="2014" name="Int. J. Syst. Evol. Microbiol.">
        <title>Phaeodactylibacter xiamenensis gen. nov., sp. nov., a member of the family Saprospiraceae isolated from the marine alga Phaeodactylum tricornutum.</title>
        <authorList>
            <person name="Chen Z.Jr."/>
            <person name="Lei X."/>
            <person name="Lai Q."/>
            <person name="Li Y."/>
            <person name="Zhang B."/>
            <person name="Zhang J."/>
            <person name="Zhang H."/>
            <person name="Yang L."/>
            <person name="Zheng W."/>
            <person name="Tian Y."/>
            <person name="Yu Z."/>
            <person name="Xu H.Jr."/>
            <person name="Zheng T."/>
        </authorList>
    </citation>
    <scope>NUCLEOTIDE SEQUENCE [LARGE SCALE GENOMIC DNA]</scope>
    <source>
        <strain evidence="2 3">KD52</strain>
    </source>
</reference>